<proteinExistence type="predicted"/>
<evidence type="ECO:0000313" key="4">
    <source>
        <dbReference type="Proteomes" id="UP001209535"/>
    </source>
</evidence>
<evidence type="ECO:0000259" key="2">
    <source>
        <dbReference type="Pfam" id="PF09835"/>
    </source>
</evidence>
<feature type="transmembrane region" description="Helical" evidence="1">
    <location>
        <begin position="159"/>
        <end position="180"/>
    </location>
</feature>
<reference evidence="3 4" key="1">
    <citation type="submission" date="2022-10" db="EMBL/GenBank/DDBJ databases">
        <title>Defluviimonas sp. nov., isolated from ocean surface sediments.</title>
        <authorList>
            <person name="He W."/>
            <person name="Wang L."/>
            <person name="Zhang D.-F."/>
        </authorList>
    </citation>
    <scope>NUCLEOTIDE SEQUENCE [LARGE SCALE GENOMIC DNA]</scope>
    <source>
        <strain evidence="3 4">WL0024</strain>
    </source>
</reference>
<evidence type="ECO:0000313" key="3">
    <source>
        <dbReference type="EMBL" id="MCU9848486.1"/>
    </source>
</evidence>
<accession>A0ABT2X3F4</accession>
<sequence length="222" mass="25331">MVFKRRNPRSYLRILAEALWPRGGWTRAFHYVKHRVRRLPDRADRIARGVGAGVFISFTPLFGLHFIGAALVAKAVRGNILAALLGTFFGNPLTFPIIAFTSMKLGHLILGTDFDETQHATLFGKFADAGKDLKHNFIAIFTPETTRWHGLYNFWNEVFLPYLVGGLLPGIVAGVACYYLSEPLIAAYQKHRRKRLKDRFEKLKAKLHARVEERHEKAERES</sequence>
<protein>
    <submittedName>
        <fullName evidence="3">DUF2062 domain-containing protein</fullName>
    </submittedName>
</protein>
<dbReference type="InterPro" id="IPR018639">
    <property type="entry name" value="DUF2062"/>
</dbReference>
<dbReference type="RefSeq" id="WP_263335853.1">
    <property type="nucleotide sequence ID" value="NZ_JAOVQO010000009.1"/>
</dbReference>
<dbReference type="EMBL" id="JAOVQO010000009">
    <property type="protein sequence ID" value="MCU9848486.1"/>
    <property type="molecule type" value="Genomic_DNA"/>
</dbReference>
<feature type="domain" description="DUF2062" evidence="2">
    <location>
        <begin position="27"/>
        <end position="194"/>
    </location>
</feature>
<evidence type="ECO:0000256" key="1">
    <source>
        <dbReference type="SAM" id="Phobius"/>
    </source>
</evidence>
<gene>
    <name evidence="3" type="ORF">OEZ60_10735</name>
</gene>
<feature type="transmembrane region" description="Helical" evidence="1">
    <location>
        <begin position="80"/>
        <end position="100"/>
    </location>
</feature>
<organism evidence="3 4">
    <name type="scientific">Albidovulum salinarum</name>
    <dbReference type="NCBI Taxonomy" id="2984153"/>
    <lineage>
        <taxon>Bacteria</taxon>
        <taxon>Pseudomonadati</taxon>
        <taxon>Pseudomonadota</taxon>
        <taxon>Alphaproteobacteria</taxon>
        <taxon>Rhodobacterales</taxon>
        <taxon>Paracoccaceae</taxon>
        <taxon>Albidovulum</taxon>
    </lineage>
</organism>
<feature type="transmembrane region" description="Helical" evidence="1">
    <location>
        <begin position="50"/>
        <end position="73"/>
    </location>
</feature>
<dbReference type="Pfam" id="PF09835">
    <property type="entry name" value="DUF2062"/>
    <property type="match status" value="1"/>
</dbReference>
<dbReference type="PANTHER" id="PTHR40547:SF1">
    <property type="entry name" value="SLL0298 PROTEIN"/>
    <property type="match status" value="1"/>
</dbReference>
<name>A0ABT2X3F4_9RHOB</name>
<keyword evidence="1" id="KW-0472">Membrane</keyword>
<keyword evidence="1" id="KW-0812">Transmembrane</keyword>
<keyword evidence="4" id="KW-1185">Reference proteome</keyword>
<comment type="caution">
    <text evidence="3">The sequence shown here is derived from an EMBL/GenBank/DDBJ whole genome shotgun (WGS) entry which is preliminary data.</text>
</comment>
<keyword evidence="1" id="KW-1133">Transmembrane helix</keyword>
<dbReference type="PANTHER" id="PTHR40547">
    <property type="entry name" value="SLL0298 PROTEIN"/>
    <property type="match status" value="1"/>
</dbReference>
<dbReference type="Proteomes" id="UP001209535">
    <property type="component" value="Unassembled WGS sequence"/>
</dbReference>